<feature type="compositionally biased region" description="Basic and acidic residues" evidence="6">
    <location>
        <begin position="538"/>
        <end position="547"/>
    </location>
</feature>
<dbReference type="InterPro" id="IPR018511">
    <property type="entry name" value="Hemolysin-typ_Ca-bd_CS"/>
</dbReference>
<dbReference type="Pfam" id="PF00353">
    <property type="entry name" value="HemolysinCabind"/>
    <property type="match status" value="4"/>
</dbReference>
<dbReference type="eggNOG" id="COG1680">
    <property type="taxonomic scope" value="Bacteria"/>
</dbReference>
<dbReference type="SMR" id="Q5LTM0"/>
<evidence type="ECO:0000256" key="5">
    <source>
        <dbReference type="ARBA" id="ARBA00023136"/>
    </source>
</evidence>
<feature type="compositionally biased region" description="Basic and acidic residues" evidence="6">
    <location>
        <begin position="574"/>
        <end position="583"/>
    </location>
</feature>
<dbReference type="GO" id="GO:0005509">
    <property type="term" value="F:calcium ion binding"/>
    <property type="evidence" value="ECO:0007669"/>
    <property type="project" value="InterPro"/>
</dbReference>
<evidence type="ECO:0000313" key="8">
    <source>
        <dbReference type="EMBL" id="AAV94681.1"/>
    </source>
</evidence>
<dbReference type="STRING" id="246200.SPO1394"/>
<dbReference type="Pfam" id="PF00144">
    <property type="entry name" value="Beta-lactamase"/>
    <property type="match status" value="1"/>
</dbReference>
<protein>
    <submittedName>
        <fullName evidence="8">Beta-lactamase, putative</fullName>
    </submittedName>
</protein>
<evidence type="ECO:0000313" key="9">
    <source>
        <dbReference type="Proteomes" id="UP000001023"/>
    </source>
</evidence>
<feature type="region of interest" description="Disordered" evidence="6">
    <location>
        <begin position="480"/>
        <end position="619"/>
    </location>
</feature>
<reference evidence="8 9" key="2">
    <citation type="journal article" date="2014" name="Stand. Genomic Sci.">
        <title>An updated genome annotation for the model marine bacterium Ruegeria pomeroyi DSS-3.</title>
        <authorList>
            <person name="Rivers A.R."/>
            <person name="Smith C.B."/>
            <person name="Moran M.A."/>
        </authorList>
    </citation>
    <scope>GENOME REANNOTATION</scope>
    <source>
        <strain evidence="9">ATCC 700808 / DSM 15171 / DSS-3</strain>
    </source>
</reference>
<feature type="compositionally biased region" description="Basic and acidic residues" evidence="6">
    <location>
        <begin position="486"/>
        <end position="511"/>
    </location>
</feature>
<dbReference type="Gene3D" id="2.150.10.10">
    <property type="entry name" value="Serralysin-like metalloprotease, C-terminal"/>
    <property type="match status" value="4"/>
</dbReference>
<dbReference type="InterPro" id="IPR050491">
    <property type="entry name" value="AmpC-like"/>
</dbReference>
<dbReference type="PANTHER" id="PTHR46825:SF7">
    <property type="entry name" value="D-ALANYL-D-ALANINE CARBOXYPEPTIDASE"/>
    <property type="match status" value="1"/>
</dbReference>
<evidence type="ECO:0000256" key="6">
    <source>
        <dbReference type="SAM" id="MobiDB-lite"/>
    </source>
</evidence>
<dbReference type="InterPro" id="IPR001343">
    <property type="entry name" value="Hemolysn_Ca-bd"/>
</dbReference>
<dbReference type="PANTHER" id="PTHR46825">
    <property type="entry name" value="D-ALANYL-D-ALANINE-CARBOXYPEPTIDASE/ENDOPEPTIDASE AMPH"/>
    <property type="match status" value="1"/>
</dbReference>
<keyword evidence="3" id="KW-0677">Repeat</keyword>
<feature type="compositionally biased region" description="Basic and acidic residues" evidence="6">
    <location>
        <begin position="610"/>
        <end position="619"/>
    </location>
</feature>
<comment type="subcellular location">
    <subcellularLocation>
        <location evidence="1">Membrane</location>
    </subcellularLocation>
</comment>
<dbReference type="InterPro" id="IPR003995">
    <property type="entry name" value="RTX_toxin_determinant-A"/>
</dbReference>
<sequence>MMSYLDNNAFEATPQRVLDQFAAANTAAPAALMEVWRAGLSVAKAHGETELGSGQPASADDRFEVGSQSKMMTAVLVLQLVQEGKVALDDKLSDHLDLSGLPDIANLETATIRHLLANRSGIPDFDTVMGDSGLPVFIENIIANPDVPQGPDEMLDIAAGHPAAFAPGQGYEYSNTNFLLLEKLIEKVTGNSMGHELTTRIFDPLGMDDTLPGALERPADILHSYATLPDGTPLEVTNVPINLGGAGGVVSTTADMIRFLDALLVSKTLLSPEMLAQMTDYRDGDNQPSGNGNGLGLGATELNGQHFVGFFGGTLGTNSGTILHVESGTIVSVAVTHSGVEPSTLVLTAFELIFSDGHWASFDPTDDSFTIEGSAAEVDLYQDTSATGAVETVLTKGDVSLSFAGDMAGFDEAQLSFSDGSVLRVADAGGEWIDILHDTRLGDGGETVQAGPQDADNRLIGLGGNDGLFGAYGDDRISGGGGNDRLGGRDGDDALEGGDGHDVLDGGRGDDQLSGGAGSDQLNGGRGDDTLEGGAGHDLLDGGRGDDQLSGGAGSDQLSGGRGDDTLEGGAGHDLLDGGRGDDQLSGGAGSDQLSGGRGDDTLEGGAGHDLLKGGRGDDRLEGGAGHDMLIGGSGDDVFVFAATAGHDHVLDFQAGADRLDLSGAGVSFAELTITAPTDGFAHVAFGQTEITLTGQFSELTEADFLF</sequence>
<dbReference type="GO" id="GO:0016020">
    <property type="term" value="C:membrane"/>
    <property type="evidence" value="ECO:0007669"/>
    <property type="project" value="UniProtKB-SubCell"/>
</dbReference>
<feature type="domain" description="Beta-lactamase-related" evidence="7">
    <location>
        <begin position="23"/>
        <end position="340"/>
    </location>
</feature>
<keyword evidence="2" id="KW-0800">Toxin</keyword>
<proteinExistence type="predicted"/>
<dbReference type="InterPro" id="IPR012338">
    <property type="entry name" value="Beta-lactam/transpept-like"/>
</dbReference>
<evidence type="ECO:0000259" key="7">
    <source>
        <dbReference type="Pfam" id="PF00144"/>
    </source>
</evidence>
<dbReference type="SUPFAM" id="SSF56601">
    <property type="entry name" value="beta-lactamase/transpeptidase-like"/>
    <property type="match status" value="1"/>
</dbReference>
<dbReference type="KEGG" id="sil:SPO1394"/>
<dbReference type="SUPFAM" id="SSF51120">
    <property type="entry name" value="beta-Roll"/>
    <property type="match status" value="2"/>
</dbReference>
<evidence type="ECO:0000256" key="2">
    <source>
        <dbReference type="ARBA" id="ARBA00022656"/>
    </source>
</evidence>
<dbReference type="PROSITE" id="PS00330">
    <property type="entry name" value="HEMOLYSIN_CALCIUM"/>
    <property type="match status" value="7"/>
</dbReference>
<dbReference type="AlphaFoldDB" id="Q5LTM0"/>
<dbReference type="InterPro" id="IPR011049">
    <property type="entry name" value="Serralysin-like_metalloprot_C"/>
</dbReference>
<dbReference type="PaxDb" id="246200-SPO1394"/>
<gene>
    <name evidence="8" type="ordered locus">SPO1394</name>
</gene>
<dbReference type="PRINTS" id="PR00313">
    <property type="entry name" value="CABNDNGRPT"/>
</dbReference>
<evidence type="ECO:0000256" key="4">
    <source>
        <dbReference type="ARBA" id="ARBA00023026"/>
    </source>
</evidence>
<dbReference type="eggNOG" id="COG2931">
    <property type="taxonomic scope" value="Bacteria"/>
</dbReference>
<dbReference type="Gene3D" id="3.40.710.10">
    <property type="entry name" value="DD-peptidase/beta-lactamase superfamily"/>
    <property type="match status" value="1"/>
</dbReference>
<dbReference type="InterPro" id="IPR001466">
    <property type="entry name" value="Beta-lactam-related"/>
</dbReference>
<dbReference type="GO" id="GO:0005615">
    <property type="term" value="C:extracellular space"/>
    <property type="evidence" value="ECO:0007669"/>
    <property type="project" value="InterPro"/>
</dbReference>
<dbReference type="PRINTS" id="PR01488">
    <property type="entry name" value="RTXTOXINA"/>
</dbReference>
<organism evidence="8 9">
    <name type="scientific">Ruegeria pomeroyi (strain ATCC 700808 / DSM 15171 / DSS-3)</name>
    <name type="common">Silicibacter pomeroyi</name>
    <dbReference type="NCBI Taxonomy" id="246200"/>
    <lineage>
        <taxon>Bacteria</taxon>
        <taxon>Pseudomonadati</taxon>
        <taxon>Pseudomonadota</taxon>
        <taxon>Alphaproteobacteria</taxon>
        <taxon>Rhodobacterales</taxon>
        <taxon>Roseobacteraceae</taxon>
        <taxon>Ruegeria</taxon>
    </lineage>
</organism>
<reference evidence="8 9" key="1">
    <citation type="journal article" date="2004" name="Nature">
        <title>Genome sequence of Silicibacter pomeroyi reveals adaptations to the marine environment.</title>
        <authorList>
            <person name="Moran M.A."/>
            <person name="Buchan A."/>
            <person name="Gonzalez J.M."/>
            <person name="Heidelberg J.F."/>
            <person name="Whitman W.B."/>
            <person name="Kiene R.P."/>
            <person name="Henriksen J.R."/>
            <person name="King G.M."/>
            <person name="Belas R."/>
            <person name="Fuqua C."/>
            <person name="Brinkac L."/>
            <person name="Lewis M."/>
            <person name="Johri S."/>
            <person name="Weaver B."/>
            <person name="Pai G."/>
            <person name="Eisen J.A."/>
            <person name="Rahe E."/>
            <person name="Sheldon W.M."/>
            <person name="Ye W."/>
            <person name="Miller T.R."/>
            <person name="Carlton J."/>
            <person name="Rasko D.A."/>
            <person name="Paulsen I.T."/>
            <person name="Ren Q."/>
            <person name="Daugherty S.C."/>
            <person name="Deboy R.T."/>
            <person name="Dodson R.J."/>
            <person name="Durkin A.S."/>
            <person name="Madupu R."/>
            <person name="Nelson W.C."/>
            <person name="Sullivan S.A."/>
            <person name="Rosovitz M.J."/>
            <person name="Haft D.H."/>
            <person name="Selengut J."/>
            <person name="Ward N."/>
        </authorList>
    </citation>
    <scope>NUCLEOTIDE SEQUENCE [LARGE SCALE GENOMIC DNA]</scope>
    <source>
        <strain evidence="9">ATCC 700808 / DSM 15171 / DSS-3</strain>
    </source>
</reference>
<keyword evidence="5" id="KW-0472">Membrane</keyword>
<evidence type="ECO:0000256" key="3">
    <source>
        <dbReference type="ARBA" id="ARBA00022737"/>
    </source>
</evidence>
<accession>Q5LTM0</accession>
<evidence type="ECO:0000256" key="1">
    <source>
        <dbReference type="ARBA" id="ARBA00004370"/>
    </source>
</evidence>
<dbReference type="Proteomes" id="UP000001023">
    <property type="component" value="Chromosome"/>
</dbReference>
<keyword evidence="9" id="KW-1185">Reference proteome</keyword>
<keyword evidence="4" id="KW-0843">Virulence</keyword>
<dbReference type="GO" id="GO:0090729">
    <property type="term" value="F:toxin activity"/>
    <property type="evidence" value="ECO:0007669"/>
    <property type="project" value="UniProtKB-KW"/>
</dbReference>
<dbReference type="EMBL" id="CP000031">
    <property type="protein sequence ID" value="AAV94681.1"/>
    <property type="molecule type" value="Genomic_DNA"/>
</dbReference>
<name>Q5LTM0_RUEPO</name>
<dbReference type="HOGENOM" id="CLU_428177_0_0_5"/>